<reference evidence="1 2" key="1">
    <citation type="submission" date="2020-11" db="EMBL/GenBank/DDBJ databases">
        <title>Kefir isolates.</title>
        <authorList>
            <person name="Marcisauskas S."/>
            <person name="Kim Y."/>
            <person name="Blasche S."/>
        </authorList>
    </citation>
    <scope>NUCLEOTIDE SEQUENCE [LARGE SCALE GENOMIC DNA]</scope>
    <source>
        <strain evidence="1 2">OG2</strain>
    </source>
</reference>
<evidence type="ECO:0000313" key="2">
    <source>
        <dbReference type="Proteomes" id="UP000750334"/>
    </source>
</evidence>
<dbReference type="AlphaFoldDB" id="A0A9P6VUY4"/>
<dbReference type="OrthoDB" id="10368933at2759"/>
<accession>A0A9P6VUY4</accession>
<protein>
    <submittedName>
        <fullName evidence="1">Uncharacterized protein</fullName>
    </submittedName>
</protein>
<dbReference type="Proteomes" id="UP000750334">
    <property type="component" value="Unassembled WGS sequence"/>
</dbReference>
<name>A0A9P6VUY4_MAUEX</name>
<gene>
    <name evidence="1" type="ORF">C6P45_003350</name>
</gene>
<organism evidence="1 2">
    <name type="scientific">Maudiozyma exigua</name>
    <name type="common">Yeast</name>
    <name type="synonym">Kazachstania exigua</name>
    <dbReference type="NCBI Taxonomy" id="34358"/>
    <lineage>
        <taxon>Eukaryota</taxon>
        <taxon>Fungi</taxon>
        <taxon>Dikarya</taxon>
        <taxon>Ascomycota</taxon>
        <taxon>Saccharomycotina</taxon>
        <taxon>Saccharomycetes</taxon>
        <taxon>Saccharomycetales</taxon>
        <taxon>Saccharomycetaceae</taxon>
        <taxon>Maudiozyma</taxon>
    </lineage>
</organism>
<proteinExistence type="predicted"/>
<comment type="caution">
    <text evidence="1">The sequence shown here is derived from an EMBL/GenBank/DDBJ whole genome shotgun (WGS) entry which is preliminary data.</text>
</comment>
<sequence length="271" mass="30660">MYSLNDISMTSVKCILFFLAIFDFVLSESYPYHNAILFVNEFSTRGVGSVYTAISPGGVTTNSRYTEAIEYWNSIIAKSTVPSTLVDACYDRACQRVTVQEIAGRFLDIEVTTRIFPGNVTGYTVSQLMDPSILRLRYQPTTITGRFKHVIKGWTSKVFQLFSHSGRDSWRIDNILLGQYPGWTTFVTRIKHHISYRDVLAMEHISCIVRSAIESPKNFHKTGFCVHVVGTHGSKLDIRLFKDSSANFADPWGLPCSEVDNPSEFELDCLH</sequence>
<keyword evidence="2" id="KW-1185">Reference proteome</keyword>
<evidence type="ECO:0000313" key="1">
    <source>
        <dbReference type="EMBL" id="KAG0654550.1"/>
    </source>
</evidence>
<dbReference type="EMBL" id="PUHR01000335">
    <property type="protein sequence ID" value="KAG0654550.1"/>
    <property type="molecule type" value="Genomic_DNA"/>
</dbReference>